<dbReference type="CDD" id="cd02440">
    <property type="entry name" value="AdoMet_MTases"/>
    <property type="match status" value="1"/>
</dbReference>
<keyword evidence="2" id="KW-0808">Transferase</keyword>
<dbReference type="PANTHER" id="PTHR44942:SF4">
    <property type="entry name" value="METHYLTRANSFERASE TYPE 11 DOMAIN-CONTAINING PROTEIN"/>
    <property type="match status" value="1"/>
</dbReference>
<dbReference type="InterPro" id="IPR051052">
    <property type="entry name" value="Diverse_substrate_MTase"/>
</dbReference>
<dbReference type="Gene3D" id="3.40.50.150">
    <property type="entry name" value="Vaccinia Virus protein VP39"/>
    <property type="match status" value="1"/>
</dbReference>
<accession>A0A8A7K7Z3</accession>
<evidence type="ECO:0000313" key="4">
    <source>
        <dbReference type="EMBL" id="QTL97846.1"/>
    </source>
</evidence>
<dbReference type="Pfam" id="PF13847">
    <property type="entry name" value="Methyltransf_31"/>
    <property type="match status" value="1"/>
</dbReference>
<evidence type="ECO:0000256" key="2">
    <source>
        <dbReference type="ARBA" id="ARBA00022679"/>
    </source>
</evidence>
<dbReference type="GO" id="GO:0032259">
    <property type="term" value="P:methylation"/>
    <property type="evidence" value="ECO:0007669"/>
    <property type="project" value="UniProtKB-KW"/>
</dbReference>
<dbReference type="InterPro" id="IPR025714">
    <property type="entry name" value="Methyltranfer_dom"/>
</dbReference>
<dbReference type="PANTHER" id="PTHR44942">
    <property type="entry name" value="METHYLTRANSF_11 DOMAIN-CONTAINING PROTEIN"/>
    <property type="match status" value="1"/>
</dbReference>
<dbReference type="AlphaFoldDB" id="A0A8A7K7Z3"/>
<feature type="domain" description="Methyltransferase" evidence="3">
    <location>
        <begin position="39"/>
        <end position="147"/>
    </location>
</feature>
<evidence type="ECO:0000259" key="3">
    <source>
        <dbReference type="Pfam" id="PF13847"/>
    </source>
</evidence>
<keyword evidence="1 4" id="KW-0489">Methyltransferase</keyword>
<sequence>MGNDLWSSKIQGPLTLDLSREIRFRNDRKELLLDLLGLENGMTIVDVGCGPGALTRKLSSWLSEKTHIIGIDRDVEFIKYAAEKANKYGYTNIKYREGDALIIPLKDNSVDACTSHTVIEHVPNKEFLSEQKRVCRKNGVVSVMFSAAKNAISTTPYMFPEQTAREKELWGIFDEAFKQVNKEHINRNLWVGFSKLPKLFEELDFKNIIVDGIAMPTVIDDDRNSVEEKLFIVNVREKQCLETLKIGIDLLKNNVNKKEVNELENLIKERFKKRKSIIKEKIKKWEVYIAFIYIVRGTVS</sequence>
<reference evidence="4" key="1">
    <citation type="submission" date="2019-12" db="EMBL/GenBank/DDBJ databases">
        <authorList>
            <person name="zhang j."/>
            <person name="sun C.M."/>
        </authorList>
    </citation>
    <scope>NUCLEOTIDE SEQUENCE</scope>
    <source>
        <strain evidence="4">NS-1</strain>
    </source>
</reference>
<gene>
    <name evidence="4" type="ORF">GM661_07510</name>
</gene>
<organism evidence="4 5">
    <name type="scientific">Iocasia fonsfrigidae</name>
    <dbReference type="NCBI Taxonomy" id="2682810"/>
    <lineage>
        <taxon>Bacteria</taxon>
        <taxon>Bacillati</taxon>
        <taxon>Bacillota</taxon>
        <taxon>Clostridia</taxon>
        <taxon>Halanaerobiales</taxon>
        <taxon>Halanaerobiaceae</taxon>
        <taxon>Iocasia</taxon>
    </lineage>
</organism>
<protein>
    <submittedName>
        <fullName evidence="4">Methyltransferase domain-containing protein</fullName>
    </submittedName>
</protein>
<keyword evidence="5" id="KW-1185">Reference proteome</keyword>
<name>A0A8A7K7Z3_9FIRM</name>
<evidence type="ECO:0000256" key="1">
    <source>
        <dbReference type="ARBA" id="ARBA00022603"/>
    </source>
</evidence>
<dbReference type="InterPro" id="IPR029063">
    <property type="entry name" value="SAM-dependent_MTases_sf"/>
</dbReference>
<proteinExistence type="predicted"/>
<dbReference type="KEGG" id="ifn:GM661_07510"/>
<dbReference type="GO" id="GO:0008168">
    <property type="term" value="F:methyltransferase activity"/>
    <property type="evidence" value="ECO:0007669"/>
    <property type="project" value="UniProtKB-KW"/>
</dbReference>
<dbReference type="EMBL" id="CP046640">
    <property type="protein sequence ID" value="QTL97846.1"/>
    <property type="molecule type" value="Genomic_DNA"/>
</dbReference>
<dbReference type="RefSeq" id="WP_230869445.1">
    <property type="nucleotide sequence ID" value="NZ_CP046640.1"/>
</dbReference>
<evidence type="ECO:0000313" key="5">
    <source>
        <dbReference type="Proteomes" id="UP000665020"/>
    </source>
</evidence>
<dbReference type="Proteomes" id="UP000665020">
    <property type="component" value="Chromosome"/>
</dbReference>
<dbReference type="SUPFAM" id="SSF53335">
    <property type="entry name" value="S-adenosyl-L-methionine-dependent methyltransferases"/>
    <property type="match status" value="1"/>
</dbReference>